<evidence type="ECO:0000313" key="3">
    <source>
        <dbReference type="Proteomes" id="UP000254209"/>
    </source>
</evidence>
<dbReference type="RefSeq" id="WP_051968526.1">
    <property type="nucleotide sequence ID" value="NZ_CP091519.2"/>
</dbReference>
<dbReference type="GO" id="GO:0016787">
    <property type="term" value="F:hydrolase activity"/>
    <property type="evidence" value="ECO:0007669"/>
    <property type="project" value="UniProtKB-KW"/>
</dbReference>
<evidence type="ECO:0000313" key="2">
    <source>
        <dbReference type="EMBL" id="SSY70443.1"/>
    </source>
</evidence>
<keyword evidence="3" id="KW-1185">Reference proteome</keyword>
<keyword evidence="2" id="KW-0378">Hydrolase</keyword>
<dbReference type="InterPro" id="IPR029058">
    <property type="entry name" value="AB_hydrolase_fold"/>
</dbReference>
<dbReference type="Proteomes" id="UP000254209">
    <property type="component" value="Unassembled WGS sequence"/>
</dbReference>
<dbReference type="InterPro" id="IPR050261">
    <property type="entry name" value="FrsA_esterase"/>
</dbReference>
<proteinExistence type="predicted"/>
<name>A0A376BLF1_9NEIS</name>
<dbReference type="AlphaFoldDB" id="A0A376BLF1"/>
<dbReference type="SUPFAM" id="SSF53474">
    <property type="entry name" value="alpha/beta-Hydrolases"/>
    <property type="match status" value="1"/>
</dbReference>
<protein>
    <submittedName>
        <fullName evidence="2">Predicted dienelactone hydrolase</fullName>
    </submittedName>
</protein>
<dbReference type="Gene3D" id="3.40.50.1820">
    <property type="entry name" value="alpha/beta hydrolase"/>
    <property type="match status" value="1"/>
</dbReference>
<evidence type="ECO:0000259" key="1">
    <source>
        <dbReference type="Pfam" id="PF01738"/>
    </source>
</evidence>
<dbReference type="PANTHER" id="PTHR22946:SF0">
    <property type="entry name" value="DIENELACTONE HYDROLASE DOMAIN-CONTAINING PROTEIN"/>
    <property type="match status" value="1"/>
</dbReference>
<accession>A0A376BLF1</accession>
<sequence length="246" mass="27045">MKNMMLNYITEAGVSLHSRLYFPDGVNEESVGAYPAVLVFPEWWGLGEHILARAEALAKAGYVVLAVDMYGEGRVTSDANIANERMSELLQNPDLLNERTELAFNNLRAVAEVNPDKMAAMGFCFGGRVVLGMAREGLDLRSVVSFHGFVTSEQPVKQGVVQAEILVEHGELDSMCTLDDVAAFRAEMDAAQVKYHVDILPNARHGFTNPQATENGKRNGADLAYDQAAAQQAWENALAWLERTLK</sequence>
<reference evidence="2 3" key="1">
    <citation type="submission" date="2018-06" db="EMBL/GenBank/DDBJ databases">
        <authorList>
            <consortium name="Pathogen Informatics"/>
            <person name="Doyle S."/>
        </authorList>
    </citation>
    <scope>NUCLEOTIDE SEQUENCE [LARGE SCALE GENOMIC DNA]</scope>
    <source>
        <strain evidence="2 3">NCTC10283</strain>
    </source>
</reference>
<feature type="domain" description="Dienelactone hydrolase" evidence="1">
    <location>
        <begin position="31"/>
        <end position="243"/>
    </location>
</feature>
<dbReference type="PANTHER" id="PTHR22946">
    <property type="entry name" value="DIENELACTONE HYDROLASE DOMAIN-CONTAINING PROTEIN-RELATED"/>
    <property type="match status" value="1"/>
</dbReference>
<dbReference type="Pfam" id="PF01738">
    <property type="entry name" value="DLH"/>
    <property type="match status" value="1"/>
</dbReference>
<dbReference type="InterPro" id="IPR002925">
    <property type="entry name" value="Dienelactn_hydro"/>
</dbReference>
<gene>
    <name evidence="2" type="ORF">NCTC10283_00539</name>
</gene>
<organism evidence="2 3">
    <name type="scientific">Alysiella crassa</name>
    <dbReference type="NCBI Taxonomy" id="153491"/>
    <lineage>
        <taxon>Bacteria</taxon>
        <taxon>Pseudomonadati</taxon>
        <taxon>Pseudomonadota</taxon>
        <taxon>Betaproteobacteria</taxon>
        <taxon>Neisseriales</taxon>
        <taxon>Neisseriaceae</taxon>
        <taxon>Alysiella</taxon>
    </lineage>
</organism>
<dbReference type="STRING" id="1120980.GCA_000745955_01536"/>
<dbReference type="EMBL" id="UFSO01000002">
    <property type="protein sequence ID" value="SSY70443.1"/>
    <property type="molecule type" value="Genomic_DNA"/>
</dbReference>
<dbReference type="OrthoDB" id="9787933at2"/>